<reference evidence="3" key="1">
    <citation type="submission" date="2017-01" db="EMBL/GenBank/DDBJ databases">
        <authorList>
            <person name="Varghese N."/>
            <person name="Submissions S."/>
        </authorList>
    </citation>
    <scope>NUCLEOTIDE SEQUENCE [LARGE SCALE GENOMIC DNA]</scope>
    <source>
        <strain evidence="3">MNA4</strain>
    </source>
</reference>
<dbReference type="EMBL" id="FTPL01000001">
    <property type="protein sequence ID" value="SIT71151.1"/>
    <property type="molecule type" value="Genomic_DNA"/>
</dbReference>
<sequence length="146" mass="15624">MKKYLAIMATAALLLGACGDKQENPEQAPVDPDTEQNGGGAGDQTDKGTVTGDAGGGSSEDTIHDGEAQNAEPAKDTSGYEELEYVGDSFNPDDYEIRVASDNPGNRVLLFMEGEKPAYKTVYIKHEDLLKIISTDEGLLEQVNLK</sequence>
<dbReference type="PROSITE" id="PS51257">
    <property type="entry name" value="PROKAR_LIPOPROTEIN"/>
    <property type="match status" value="1"/>
</dbReference>
<proteinExistence type="predicted"/>
<evidence type="ECO:0000256" key="1">
    <source>
        <dbReference type="SAM" id="MobiDB-lite"/>
    </source>
</evidence>
<evidence type="ECO:0000313" key="2">
    <source>
        <dbReference type="EMBL" id="SIT71151.1"/>
    </source>
</evidence>
<accession>A0A1U7PI22</accession>
<keyword evidence="3" id="KW-1185">Reference proteome</keyword>
<dbReference type="RefSeq" id="WP_144264278.1">
    <property type="nucleotide sequence ID" value="NZ_FTPL01000001.1"/>
</dbReference>
<evidence type="ECO:0008006" key="4">
    <source>
        <dbReference type="Google" id="ProtNLM"/>
    </source>
</evidence>
<protein>
    <recommendedName>
        <fullName evidence="4">Lipoprotein</fullName>
    </recommendedName>
</protein>
<feature type="region of interest" description="Disordered" evidence="1">
    <location>
        <begin position="20"/>
        <end position="88"/>
    </location>
</feature>
<name>A0A1U7PI22_9BACI</name>
<dbReference type="AlphaFoldDB" id="A0A1U7PI22"/>
<organism evidence="2 3">
    <name type="scientific">Edaphobacillus lindanitolerans</name>
    <dbReference type="NCBI Taxonomy" id="550447"/>
    <lineage>
        <taxon>Bacteria</taxon>
        <taxon>Bacillati</taxon>
        <taxon>Bacillota</taxon>
        <taxon>Bacilli</taxon>
        <taxon>Bacillales</taxon>
        <taxon>Bacillaceae</taxon>
        <taxon>Edaphobacillus</taxon>
    </lineage>
</organism>
<gene>
    <name evidence="2" type="ORF">SAMN05428946_0690</name>
</gene>
<dbReference type="Proteomes" id="UP000187550">
    <property type="component" value="Unassembled WGS sequence"/>
</dbReference>
<dbReference type="OrthoDB" id="2168541at2"/>
<evidence type="ECO:0000313" key="3">
    <source>
        <dbReference type="Proteomes" id="UP000187550"/>
    </source>
</evidence>